<keyword evidence="3" id="KW-0812">Transmembrane</keyword>
<keyword evidence="3" id="KW-0472">Membrane</keyword>
<comment type="caution">
    <text evidence="8">The sequence shown here is derived from an EMBL/GenBank/DDBJ whole genome shotgun (WGS) entry which is preliminary data.</text>
</comment>
<dbReference type="GO" id="GO:0015679">
    <property type="term" value="P:plasma membrane copper ion transport"/>
    <property type="evidence" value="ECO:0007669"/>
    <property type="project" value="TreeGrafter"/>
</dbReference>
<dbReference type="OrthoDB" id="9806939at2"/>
<dbReference type="GO" id="GO:0016020">
    <property type="term" value="C:membrane"/>
    <property type="evidence" value="ECO:0007669"/>
    <property type="project" value="InterPro"/>
</dbReference>
<dbReference type="InterPro" id="IPR058790">
    <property type="entry name" value="BSH_CusB"/>
</dbReference>
<dbReference type="SUPFAM" id="SSF111369">
    <property type="entry name" value="HlyD-like secretion proteins"/>
    <property type="match status" value="1"/>
</dbReference>
<reference evidence="8 9" key="1">
    <citation type="submission" date="2018-03" db="EMBL/GenBank/DDBJ databases">
        <title>Draft Genome Sequences of the Obligatory Marine Myxobacteria Enhygromyxa salina SWB005.</title>
        <authorList>
            <person name="Poehlein A."/>
            <person name="Moghaddam J.A."/>
            <person name="Harms H."/>
            <person name="Alanjari M."/>
            <person name="Koenig G.M."/>
            <person name="Daniel R."/>
            <person name="Schaeberle T.F."/>
        </authorList>
    </citation>
    <scope>NUCLEOTIDE SEQUENCE [LARGE SCALE GENOMIC DNA]</scope>
    <source>
        <strain evidence="8 9">SWB005</strain>
    </source>
</reference>
<dbReference type="GO" id="GO:0022857">
    <property type="term" value="F:transmembrane transporter activity"/>
    <property type="evidence" value="ECO:0007669"/>
    <property type="project" value="InterPro"/>
</dbReference>
<dbReference type="GO" id="GO:0060003">
    <property type="term" value="P:copper ion export"/>
    <property type="evidence" value="ECO:0007669"/>
    <property type="project" value="TreeGrafter"/>
</dbReference>
<accession>A0A2S9XCQ3</accession>
<feature type="domain" description="DUF3347" evidence="4">
    <location>
        <begin position="460"/>
        <end position="548"/>
    </location>
</feature>
<dbReference type="PANTHER" id="PTHR30097">
    <property type="entry name" value="CATION EFFLUX SYSTEM PROTEIN CUSB"/>
    <property type="match status" value="1"/>
</dbReference>
<feature type="domain" description="CusB-like beta-barrel" evidence="7">
    <location>
        <begin position="261"/>
        <end position="335"/>
    </location>
</feature>
<feature type="domain" description="CusB-like barrel-sandwich hybrid" evidence="6">
    <location>
        <begin position="129"/>
        <end position="257"/>
    </location>
</feature>
<dbReference type="Pfam" id="PF19335">
    <property type="entry name" value="HMBD"/>
    <property type="match status" value="1"/>
</dbReference>
<dbReference type="NCBIfam" id="TIGR01730">
    <property type="entry name" value="RND_mfp"/>
    <property type="match status" value="1"/>
</dbReference>
<dbReference type="Proteomes" id="UP000237968">
    <property type="component" value="Unassembled WGS sequence"/>
</dbReference>
<evidence type="ECO:0000259" key="4">
    <source>
        <dbReference type="Pfam" id="PF11827"/>
    </source>
</evidence>
<evidence type="ECO:0000313" key="8">
    <source>
        <dbReference type="EMBL" id="PRP90643.1"/>
    </source>
</evidence>
<dbReference type="InterPro" id="IPR021782">
    <property type="entry name" value="DUF3347"/>
</dbReference>
<gene>
    <name evidence="8" type="primary">cusB</name>
    <name evidence="8" type="ORF">ENSA5_63140</name>
</gene>
<dbReference type="InterPro" id="IPR051909">
    <property type="entry name" value="MFP_Cation_Efflux"/>
</dbReference>
<keyword evidence="3" id="KW-1133">Transmembrane helix</keyword>
<dbReference type="InterPro" id="IPR045800">
    <property type="entry name" value="HMBD"/>
</dbReference>
<evidence type="ECO:0000259" key="6">
    <source>
        <dbReference type="Pfam" id="PF25919"/>
    </source>
</evidence>
<dbReference type="Pfam" id="PF11827">
    <property type="entry name" value="DUF3347"/>
    <property type="match status" value="1"/>
</dbReference>
<evidence type="ECO:0000256" key="1">
    <source>
        <dbReference type="ARBA" id="ARBA00009477"/>
    </source>
</evidence>
<dbReference type="FunFam" id="2.40.30.170:FF:000010">
    <property type="entry name" value="Efflux RND transporter periplasmic adaptor subunit"/>
    <property type="match status" value="1"/>
</dbReference>
<comment type="similarity">
    <text evidence="1">Belongs to the membrane fusion protein (MFP) (TC 8.A.1) family.</text>
</comment>
<dbReference type="AlphaFoldDB" id="A0A2S9XCQ3"/>
<dbReference type="PANTHER" id="PTHR30097:SF4">
    <property type="entry name" value="SLR6042 PROTEIN"/>
    <property type="match status" value="1"/>
</dbReference>
<dbReference type="EMBL" id="PVNK01000275">
    <property type="protein sequence ID" value="PRP90643.1"/>
    <property type="molecule type" value="Genomic_DNA"/>
</dbReference>
<dbReference type="InterPro" id="IPR006143">
    <property type="entry name" value="RND_pump_MFP"/>
</dbReference>
<protein>
    <submittedName>
        <fullName evidence="8">Cation efflux system protein CusB</fullName>
    </submittedName>
</protein>
<evidence type="ECO:0000256" key="2">
    <source>
        <dbReference type="ARBA" id="ARBA00022448"/>
    </source>
</evidence>
<name>A0A2S9XCQ3_9BACT</name>
<dbReference type="Gene3D" id="2.40.420.20">
    <property type="match status" value="1"/>
</dbReference>
<evidence type="ECO:0000259" key="7">
    <source>
        <dbReference type="Pfam" id="PF25954"/>
    </source>
</evidence>
<dbReference type="Pfam" id="PF25954">
    <property type="entry name" value="Beta-barrel_RND_2"/>
    <property type="match status" value="1"/>
</dbReference>
<organism evidence="8 9">
    <name type="scientific">Enhygromyxa salina</name>
    <dbReference type="NCBI Taxonomy" id="215803"/>
    <lineage>
        <taxon>Bacteria</taxon>
        <taxon>Pseudomonadati</taxon>
        <taxon>Myxococcota</taxon>
        <taxon>Polyangia</taxon>
        <taxon>Nannocystales</taxon>
        <taxon>Nannocystaceae</taxon>
        <taxon>Enhygromyxa</taxon>
    </lineage>
</organism>
<dbReference type="GO" id="GO:0046914">
    <property type="term" value="F:transition metal ion binding"/>
    <property type="evidence" value="ECO:0007669"/>
    <property type="project" value="TreeGrafter"/>
</dbReference>
<keyword evidence="2" id="KW-0813">Transport</keyword>
<evidence type="ECO:0000259" key="5">
    <source>
        <dbReference type="Pfam" id="PF19335"/>
    </source>
</evidence>
<sequence length="622" mass="66369">MTKLPDEAPSSWLPWVLVPLVAFVAFGLGRCVPRLRSPEPESAEVEAEVWTCSMHPQVRQPEPGACPICGMDLIPLSEHAAGSIDQVELSDRAALLARIETVEVERIATPGVDLRLLGRIEIDESRARNVSAWIGGRVDKLLVRETGASVRRGQAIASLYSPEVYAAHQDLLTAARQVAKLGNASELARSSAEATLAAARERLSLLGLSDAEIERMARAKSPRKSVAISATDGGTVMERLVTQGQYVEAGEVLLRVADLSQLWVQLDAYESDLSALMEGQTVEIEVEALPGERFSGEVAFIDPLVDPRRRVTRVRVEVDNASGKLRPGMFVEAVVRGGPSGEGPASASKQKPLVVPVTAPLFTGKRSLVYVEVPAADASAKPSYAPRAVELGPRMGELYPVVAGLAEGERVVVHGAFAIDADLQIRGGASMMAQPDELEDTALAVRVEPDEVLRAELAAVLGAYLDMQVALADDNWRSAQAAAARLVKQAQAVTVAPESPAAELWRALGPALERRASEAAQSEAIEGARGAFLHLSRDIKGLLATFGNPLDSPLRLAFCPMADANEGAEWIQAGEVVDNSYFGESMLSCGEFRSTLEPGQYLLSSEAASARAGATKHEGHTH</sequence>
<dbReference type="Pfam" id="PF25919">
    <property type="entry name" value="BSH_CusB"/>
    <property type="match status" value="1"/>
</dbReference>
<dbReference type="RefSeq" id="WP_106395486.1">
    <property type="nucleotide sequence ID" value="NZ_PVNK01000275.1"/>
</dbReference>
<dbReference type="InterPro" id="IPR058792">
    <property type="entry name" value="Beta-barrel_RND_2"/>
</dbReference>
<evidence type="ECO:0000313" key="9">
    <source>
        <dbReference type="Proteomes" id="UP000237968"/>
    </source>
</evidence>
<keyword evidence="9" id="KW-1185">Reference proteome</keyword>
<evidence type="ECO:0000256" key="3">
    <source>
        <dbReference type="SAM" id="Phobius"/>
    </source>
</evidence>
<dbReference type="Gene3D" id="2.40.30.170">
    <property type="match status" value="1"/>
</dbReference>
<feature type="domain" description="Heavy metal binding" evidence="5">
    <location>
        <begin position="49"/>
        <end position="75"/>
    </location>
</feature>
<feature type="transmembrane region" description="Helical" evidence="3">
    <location>
        <begin position="12"/>
        <end position="32"/>
    </location>
</feature>
<proteinExistence type="inferred from homology"/>
<dbReference type="GO" id="GO:0030288">
    <property type="term" value="C:outer membrane-bounded periplasmic space"/>
    <property type="evidence" value="ECO:0007669"/>
    <property type="project" value="TreeGrafter"/>
</dbReference>